<dbReference type="RefSeq" id="WP_159365401.1">
    <property type="nucleotide sequence ID" value="NZ_CP047218.1"/>
</dbReference>
<proteinExistence type="predicted"/>
<organism evidence="1 2">
    <name type="scientific">Sphingobium yanoikuyae</name>
    <name type="common">Sphingomonas yanoikuyae</name>
    <dbReference type="NCBI Taxonomy" id="13690"/>
    <lineage>
        <taxon>Bacteria</taxon>
        <taxon>Pseudomonadati</taxon>
        <taxon>Pseudomonadota</taxon>
        <taxon>Alphaproteobacteria</taxon>
        <taxon>Sphingomonadales</taxon>
        <taxon>Sphingomonadaceae</taxon>
        <taxon>Sphingobium</taxon>
    </lineage>
</organism>
<dbReference type="EMBL" id="CP047218">
    <property type="protein sequence ID" value="QHD65774.1"/>
    <property type="molecule type" value="Genomic_DNA"/>
</dbReference>
<reference evidence="1 2" key="1">
    <citation type="submission" date="2019-12" db="EMBL/GenBank/DDBJ databases">
        <title>Functional and genomic insights into the Sphingobium yanoikuyae YC-JY1, a bacterium efficiently degrading bisphenol A.</title>
        <authorList>
            <person name="Jia Y."/>
            <person name="Li X."/>
            <person name="Wang J."/>
            <person name="Eltoukhy A."/>
            <person name="Lamraoui I."/>
            <person name="Yan Y."/>
        </authorList>
    </citation>
    <scope>NUCLEOTIDE SEQUENCE [LARGE SCALE GENOMIC DNA]</scope>
    <source>
        <strain evidence="1 2">YC-JY1</strain>
    </source>
</reference>
<gene>
    <name evidence="1" type="ORF">GS397_00930</name>
</gene>
<accession>A0A6P1GC48</accession>
<dbReference type="Pfam" id="PF14022">
    <property type="entry name" value="DUF4238"/>
    <property type="match status" value="2"/>
</dbReference>
<name>A0A6P1GC48_SPHYA</name>
<sequence length="320" mass="35796">MLADSTGGAYPPHMGSNVTRGQHYVWRHYLEAWETDGLLSVSRHGAVPFSSSAAGIGKQRDFYRLPRLRPQDVAFADLIISNMQITDEAKRQAREWFDTAALVKTVVSHFAGRAMPEEVRSALNAFEIQAEEKIHAGIEDDATPLLCRLRRGDSSFWREDKEAAAFSFFISLQHLRTKRGAVKLFESFSAYDTDGVAERTWPYLKFAMASNMGFSFYQERARWSLNVVSAGGQVQFVTADQPTMNLIPPLDHNGIALFYPLSPTRALIMEHQDNSPIAPASGVMTDTQVDALNTRLAGYAHEQVYGSDRDYLADLVKRIA</sequence>
<evidence type="ECO:0000313" key="1">
    <source>
        <dbReference type="EMBL" id="QHD65774.1"/>
    </source>
</evidence>
<protein>
    <submittedName>
        <fullName evidence="1">DUF4238 domain-containing protein</fullName>
    </submittedName>
</protein>
<dbReference type="AlphaFoldDB" id="A0A6P1GC48"/>
<dbReference type="Proteomes" id="UP000464086">
    <property type="component" value="Chromosome"/>
</dbReference>
<dbReference type="InterPro" id="IPR025332">
    <property type="entry name" value="DUF4238"/>
</dbReference>
<evidence type="ECO:0000313" key="2">
    <source>
        <dbReference type="Proteomes" id="UP000464086"/>
    </source>
</evidence>